<gene>
    <name evidence="2" type="ORF">VTL71DRAFT_14718</name>
</gene>
<name>A0ABR4CJA5_9HELO</name>
<protein>
    <submittedName>
        <fullName evidence="2">Uncharacterized protein</fullName>
    </submittedName>
</protein>
<feature type="region of interest" description="Disordered" evidence="1">
    <location>
        <begin position="46"/>
        <end position="74"/>
    </location>
</feature>
<sequence length="367" mass="42034">MRLSSYTLTSDAGKDSGCSVPSNKGRKLRAAKSGGVLGLAELINNAPTRPRHITSKHDPTRPALTRAEPSPTQPANLFSCLHRQLSTHQYHTKQTTHPLSNILFSIPYNPTIHIQLFSCYKEKQYFRFKMPSKTTTTSTSRQQAAEKQKYYLTTSDSQNSSTTKTTDHAQELWKEPYTIDDSDLMFDGKPLNMLYEENRWQAEHPVVFYEQTPRGRSRQSRNNAVPPDTERRYIRFASLTFHESRIPRQQAKIQTRFFTRISPPRINFSDVNEKSSQQRSSMAKQQSHFPIYFVDVDRIGGFSRTVESRRHVMKIGRVEGFGREFAKAKTVDSEPFLIFPVFGGFTEGFLGAGDLGDQAWREMYDAI</sequence>
<keyword evidence="3" id="KW-1185">Reference proteome</keyword>
<dbReference type="EMBL" id="JAZHXI010000007">
    <property type="protein sequence ID" value="KAL2070038.1"/>
    <property type="molecule type" value="Genomic_DNA"/>
</dbReference>
<feature type="compositionally biased region" description="Polar residues" evidence="1">
    <location>
        <begin position="150"/>
        <end position="164"/>
    </location>
</feature>
<evidence type="ECO:0000313" key="2">
    <source>
        <dbReference type="EMBL" id="KAL2070038.1"/>
    </source>
</evidence>
<dbReference type="Proteomes" id="UP001595075">
    <property type="component" value="Unassembled WGS sequence"/>
</dbReference>
<feature type="region of interest" description="Disordered" evidence="1">
    <location>
        <begin position="1"/>
        <end position="31"/>
    </location>
</feature>
<comment type="caution">
    <text evidence="2">The sequence shown here is derived from an EMBL/GenBank/DDBJ whole genome shotgun (WGS) entry which is preliminary data.</text>
</comment>
<feature type="region of interest" description="Disordered" evidence="1">
    <location>
        <begin position="132"/>
        <end position="164"/>
    </location>
</feature>
<evidence type="ECO:0000256" key="1">
    <source>
        <dbReference type="SAM" id="MobiDB-lite"/>
    </source>
</evidence>
<proteinExistence type="predicted"/>
<reference evidence="2 3" key="1">
    <citation type="journal article" date="2024" name="Commun. Biol.">
        <title>Comparative genomic analysis of thermophilic fungi reveals convergent evolutionary adaptations and gene losses.</title>
        <authorList>
            <person name="Steindorff A.S."/>
            <person name="Aguilar-Pontes M.V."/>
            <person name="Robinson A.J."/>
            <person name="Andreopoulos B."/>
            <person name="LaButti K."/>
            <person name="Kuo A."/>
            <person name="Mondo S."/>
            <person name="Riley R."/>
            <person name="Otillar R."/>
            <person name="Haridas S."/>
            <person name="Lipzen A."/>
            <person name="Grimwood J."/>
            <person name="Schmutz J."/>
            <person name="Clum A."/>
            <person name="Reid I.D."/>
            <person name="Moisan M.C."/>
            <person name="Butler G."/>
            <person name="Nguyen T.T.M."/>
            <person name="Dewar K."/>
            <person name="Conant G."/>
            <person name="Drula E."/>
            <person name="Henrissat B."/>
            <person name="Hansel C."/>
            <person name="Singer S."/>
            <person name="Hutchinson M.I."/>
            <person name="de Vries R.P."/>
            <person name="Natvig D.O."/>
            <person name="Powell A.J."/>
            <person name="Tsang A."/>
            <person name="Grigoriev I.V."/>
        </authorList>
    </citation>
    <scope>NUCLEOTIDE SEQUENCE [LARGE SCALE GENOMIC DNA]</scope>
    <source>
        <strain evidence="2 3">CBS 494.80</strain>
    </source>
</reference>
<accession>A0ABR4CJA5</accession>
<feature type="compositionally biased region" description="Polar residues" evidence="1">
    <location>
        <begin position="1"/>
        <end position="10"/>
    </location>
</feature>
<organism evidence="2 3">
    <name type="scientific">Oculimacula yallundae</name>
    <dbReference type="NCBI Taxonomy" id="86028"/>
    <lineage>
        <taxon>Eukaryota</taxon>
        <taxon>Fungi</taxon>
        <taxon>Dikarya</taxon>
        <taxon>Ascomycota</taxon>
        <taxon>Pezizomycotina</taxon>
        <taxon>Leotiomycetes</taxon>
        <taxon>Helotiales</taxon>
        <taxon>Ploettnerulaceae</taxon>
        <taxon>Oculimacula</taxon>
    </lineage>
</organism>
<evidence type="ECO:0000313" key="3">
    <source>
        <dbReference type="Proteomes" id="UP001595075"/>
    </source>
</evidence>